<dbReference type="Gene3D" id="1.20.1070.10">
    <property type="entry name" value="Rhodopsin 7-helix transmembrane proteins"/>
    <property type="match status" value="1"/>
</dbReference>
<sequence length="210" mass="23899">MSTTEIVRSDYSNRFVPYVNAYFQIIPFTDKWDFPIAINQTFLEHPTYDLSYYVPFSGFANINSTQFLAATAILAIGAYGIPLCSFLLTRSILKLIRAHSNMSNRTKTQAKTLVHGLACQILIPLLCYIPIFSIYSYSQLNKKENIASEHLLMILTCLPALIDPFISFYFVVPYRNALLRVIINRKEDEKTSTMAVASTVSIRHITPHVM</sequence>
<evidence type="ECO:0000313" key="7">
    <source>
        <dbReference type="Proteomes" id="UP000095282"/>
    </source>
</evidence>
<proteinExistence type="inferred from homology"/>
<dbReference type="WBParaSite" id="Csp11.Scaffold44.g236.t3">
    <property type="protein sequence ID" value="Csp11.Scaffold44.g236.t3"/>
    <property type="gene ID" value="Csp11.Scaffold44.g236"/>
</dbReference>
<evidence type="ECO:0000256" key="4">
    <source>
        <dbReference type="ARBA" id="ARBA00022989"/>
    </source>
</evidence>
<dbReference type="Proteomes" id="UP000095282">
    <property type="component" value="Unplaced"/>
</dbReference>
<evidence type="ECO:0000256" key="5">
    <source>
        <dbReference type="ARBA" id="ARBA00023136"/>
    </source>
</evidence>
<protein>
    <submittedName>
        <fullName evidence="8">G_PROTEIN_RECEP_F1_2 domain-containing protein</fullName>
    </submittedName>
</protein>
<keyword evidence="7" id="KW-1185">Reference proteome</keyword>
<name>A0A1I7T035_9PELO</name>
<evidence type="ECO:0000256" key="6">
    <source>
        <dbReference type="SAM" id="Phobius"/>
    </source>
</evidence>
<evidence type="ECO:0000313" key="8">
    <source>
        <dbReference type="WBParaSite" id="Csp11.Scaffold44.g236.t3"/>
    </source>
</evidence>
<evidence type="ECO:0000256" key="2">
    <source>
        <dbReference type="ARBA" id="ARBA00009166"/>
    </source>
</evidence>
<comment type="similarity">
    <text evidence="2">Belongs to the nematode receptor-like protein srd family.</text>
</comment>
<reference evidence="8" key="1">
    <citation type="submission" date="2016-11" db="UniProtKB">
        <authorList>
            <consortium name="WormBaseParasite"/>
        </authorList>
    </citation>
    <scope>IDENTIFICATION</scope>
</reference>
<keyword evidence="4 6" id="KW-1133">Transmembrane helix</keyword>
<accession>A0A1I7T035</accession>
<feature type="transmembrane region" description="Helical" evidence="6">
    <location>
        <begin position="67"/>
        <end position="93"/>
    </location>
</feature>
<dbReference type="InterPro" id="IPR050920">
    <property type="entry name" value="Nematode_rcpt-like_delta"/>
</dbReference>
<dbReference type="PANTHER" id="PTHR22945:SF98">
    <property type="entry name" value="SERPENTINE RECEPTOR, CLASS D (DELTA)"/>
    <property type="match status" value="1"/>
</dbReference>
<evidence type="ECO:0000256" key="1">
    <source>
        <dbReference type="ARBA" id="ARBA00004141"/>
    </source>
</evidence>
<dbReference type="Pfam" id="PF10317">
    <property type="entry name" value="7TM_GPCR_Srd"/>
    <property type="match status" value="1"/>
</dbReference>
<keyword evidence="3 6" id="KW-0812">Transmembrane</keyword>
<organism evidence="7 8">
    <name type="scientific">Caenorhabditis tropicalis</name>
    <dbReference type="NCBI Taxonomy" id="1561998"/>
    <lineage>
        <taxon>Eukaryota</taxon>
        <taxon>Metazoa</taxon>
        <taxon>Ecdysozoa</taxon>
        <taxon>Nematoda</taxon>
        <taxon>Chromadorea</taxon>
        <taxon>Rhabditida</taxon>
        <taxon>Rhabditina</taxon>
        <taxon>Rhabditomorpha</taxon>
        <taxon>Rhabditoidea</taxon>
        <taxon>Rhabditidae</taxon>
        <taxon>Peloderinae</taxon>
        <taxon>Caenorhabditis</taxon>
    </lineage>
</organism>
<dbReference type="PANTHER" id="PTHR22945">
    <property type="entry name" value="SERPENTINE RECEPTOR, CLASS D DELTA"/>
    <property type="match status" value="1"/>
</dbReference>
<evidence type="ECO:0000256" key="3">
    <source>
        <dbReference type="ARBA" id="ARBA00022692"/>
    </source>
</evidence>
<feature type="transmembrane region" description="Helical" evidence="6">
    <location>
        <begin position="113"/>
        <end position="138"/>
    </location>
</feature>
<comment type="subcellular location">
    <subcellularLocation>
        <location evidence="1">Membrane</location>
        <topology evidence="1">Multi-pass membrane protein</topology>
    </subcellularLocation>
</comment>
<dbReference type="GO" id="GO:0016020">
    <property type="term" value="C:membrane"/>
    <property type="evidence" value="ECO:0007669"/>
    <property type="project" value="UniProtKB-SubCell"/>
</dbReference>
<dbReference type="SUPFAM" id="SSF81321">
    <property type="entry name" value="Family A G protein-coupled receptor-like"/>
    <property type="match status" value="1"/>
</dbReference>
<feature type="transmembrane region" description="Helical" evidence="6">
    <location>
        <begin position="150"/>
        <end position="172"/>
    </location>
</feature>
<dbReference type="InterPro" id="IPR019421">
    <property type="entry name" value="7TM_GPCR_serpentine_rcpt_Srd"/>
</dbReference>
<keyword evidence="5 6" id="KW-0472">Membrane</keyword>
<dbReference type="AlphaFoldDB" id="A0A1I7T035"/>